<comment type="caution">
    <text evidence="3">The sequence shown here is derived from an EMBL/GenBank/DDBJ whole genome shotgun (WGS) entry which is preliminary data.</text>
</comment>
<dbReference type="Proteomes" id="UP000772181">
    <property type="component" value="Unassembled WGS sequence"/>
</dbReference>
<dbReference type="GO" id="GO:0006313">
    <property type="term" value="P:DNA transposition"/>
    <property type="evidence" value="ECO:0007669"/>
    <property type="project" value="InterPro"/>
</dbReference>
<gene>
    <name evidence="3" type="ORF">HY730_00640</name>
</gene>
<dbReference type="GO" id="GO:0003677">
    <property type="term" value="F:DNA binding"/>
    <property type="evidence" value="ECO:0007669"/>
    <property type="project" value="InterPro"/>
</dbReference>
<dbReference type="GO" id="GO:0004803">
    <property type="term" value="F:transposase activity"/>
    <property type="evidence" value="ECO:0007669"/>
    <property type="project" value="InterPro"/>
</dbReference>
<evidence type="ECO:0000313" key="3">
    <source>
        <dbReference type="EMBL" id="MBI4594867.1"/>
    </source>
</evidence>
<dbReference type="Pfam" id="PF01609">
    <property type="entry name" value="DDE_Tnp_1"/>
    <property type="match status" value="1"/>
</dbReference>
<sequence>MIKSGVLSWLKAITFMRATSITPLQLFLNLIIVALCSIRRIWHLNDLTDSGLSLFTGRKSLLEQATCSRLLSAIKDCGFSRLKSLWVKSIVCNLKKRKPLIVSIDEHIAPYWGKLKIDKTKVATRGRVMKATSFFYCYASACLRIIDFDFTGAQMHLSQCLLKYIQYLRSLFGIRQKFIFLFDKGGYKAENFQKLLQQRPVRFVTPAKNTSENKRQWDKISDDKYKDFVHPTKGELLKITITQTKLKGLVKPIRTILLKTKKGYHGFFTNFARLKAKPLIKLYSSRWAQETSFRILKNDLCLDYLPRRKKPDQKISQLNATPIGFVTWVKSLTFNLLKEFGLCLGKRYEKMYAGTFIRKFIARPGKIAIYPDRLSVHLSPFREQDILRPYVNTLNKQKIPIPWLQNLRLEVVVNQEKYGHKRGNYLCP</sequence>
<evidence type="ECO:0000313" key="4">
    <source>
        <dbReference type="Proteomes" id="UP000772181"/>
    </source>
</evidence>
<dbReference type="EMBL" id="JACQWF010000028">
    <property type="protein sequence ID" value="MBI4594867.1"/>
    <property type="molecule type" value="Genomic_DNA"/>
</dbReference>
<feature type="domain" description="Transposase IS4-like" evidence="2">
    <location>
        <begin position="145"/>
        <end position="309"/>
    </location>
</feature>
<dbReference type="AlphaFoldDB" id="A0A933GJT0"/>
<reference evidence="3" key="1">
    <citation type="submission" date="2020-07" db="EMBL/GenBank/DDBJ databases">
        <title>Huge and variable diversity of episymbiotic CPR bacteria and DPANN archaea in groundwater ecosystems.</title>
        <authorList>
            <person name="He C.Y."/>
            <person name="Keren R."/>
            <person name="Whittaker M."/>
            <person name="Farag I.F."/>
            <person name="Doudna J."/>
            <person name="Cate J.H.D."/>
            <person name="Banfield J.F."/>
        </authorList>
    </citation>
    <scope>NUCLEOTIDE SEQUENCE</scope>
    <source>
        <strain evidence="3">NC_groundwater_1482_Ag_S-0.65um_47_24</strain>
    </source>
</reference>
<keyword evidence="1" id="KW-0472">Membrane</keyword>
<evidence type="ECO:0000259" key="2">
    <source>
        <dbReference type="Pfam" id="PF01609"/>
    </source>
</evidence>
<dbReference type="InterPro" id="IPR002559">
    <property type="entry name" value="Transposase_11"/>
</dbReference>
<keyword evidence="1" id="KW-0812">Transmembrane</keyword>
<dbReference type="InterPro" id="IPR012337">
    <property type="entry name" value="RNaseH-like_sf"/>
</dbReference>
<evidence type="ECO:0000256" key="1">
    <source>
        <dbReference type="SAM" id="Phobius"/>
    </source>
</evidence>
<proteinExistence type="predicted"/>
<dbReference type="SUPFAM" id="SSF53098">
    <property type="entry name" value="Ribonuclease H-like"/>
    <property type="match status" value="1"/>
</dbReference>
<keyword evidence="1" id="KW-1133">Transmembrane helix</keyword>
<organism evidence="3 4">
    <name type="scientific">Tectimicrobiota bacterium</name>
    <dbReference type="NCBI Taxonomy" id="2528274"/>
    <lineage>
        <taxon>Bacteria</taxon>
        <taxon>Pseudomonadati</taxon>
        <taxon>Nitrospinota/Tectimicrobiota group</taxon>
        <taxon>Candidatus Tectimicrobiota</taxon>
    </lineage>
</organism>
<feature type="transmembrane region" description="Helical" evidence="1">
    <location>
        <begin position="21"/>
        <end position="42"/>
    </location>
</feature>
<accession>A0A933GJT0</accession>
<protein>
    <submittedName>
        <fullName evidence="3">Transposase</fullName>
    </submittedName>
</protein>
<name>A0A933GJT0_UNCTE</name>